<name>B2A704_NATTJ</name>
<dbReference type="SMART" id="SM00481">
    <property type="entry name" value="POLIIIAc"/>
    <property type="match status" value="1"/>
</dbReference>
<dbReference type="HOGENOM" id="CLU_061999_0_1_9"/>
<dbReference type="eggNOG" id="COG1387">
    <property type="taxonomic scope" value="Bacteria"/>
</dbReference>
<reference evidence="2 3" key="1">
    <citation type="submission" date="2008-04" db="EMBL/GenBank/DDBJ databases">
        <title>Complete sequence of chromosome of Natranaerobius thermophilus JW/NM-WN-LF.</title>
        <authorList>
            <consortium name="US DOE Joint Genome Institute"/>
            <person name="Copeland A."/>
            <person name="Lucas S."/>
            <person name="Lapidus A."/>
            <person name="Glavina del Rio T."/>
            <person name="Dalin E."/>
            <person name="Tice H."/>
            <person name="Bruce D."/>
            <person name="Goodwin L."/>
            <person name="Pitluck S."/>
            <person name="Chertkov O."/>
            <person name="Brettin T."/>
            <person name="Detter J.C."/>
            <person name="Han C."/>
            <person name="Kuske C.R."/>
            <person name="Schmutz J."/>
            <person name="Larimer F."/>
            <person name="Land M."/>
            <person name="Hauser L."/>
            <person name="Kyrpides N."/>
            <person name="Lykidis A."/>
            <person name="Mesbah N.M."/>
            <person name="Wiegel J."/>
        </authorList>
    </citation>
    <scope>NUCLEOTIDE SEQUENCE [LARGE SCALE GENOMIC DNA]</scope>
    <source>
        <strain evidence="3">ATCC BAA-1301 / DSM 18059 / JW/NM-WN-LF</strain>
    </source>
</reference>
<feature type="domain" description="Polymerase/histidinol phosphatase N-terminal" evidence="1">
    <location>
        <begin position="5"/>
        <end position="79"/>
    </location>
</feature>
<gene>
    <name evidence="2" type="ordered locus">Nther_2028</name>
</gene>
<dbReference type="STRING" id="457570.Nther_2028"/>
<dbReference type="OrthoDB" id="9808747at2"/>
<protein>
    <submittedName>
        <fullName evidence="2">PHP domain protein</fullName>
    </submittedName>
</protein>
<dbReference type="Gene3D" id="3.20.20.140">
    <property type="entry name" value="Metal-dependent hydrolases"/>
    <property type="match status" value="1"/>
</dbReference>
<dbReference type="NCBIfam" id="NF006702">
    <property type="entry name" value="PRK09248.1"/>
    <property type="match status" value="1"/>
</dbReference>
<dbReference type="InterPro" id="IPR016195">
    <property type="entry name" value="Pol/histidinol_Pase-like"/>
</dbReference>
<dbReference type="PANTHER" id="PTHR36928">
    <property type="entry name" value="PHOSPHATASE YCDX-RELATED"/>
    <property type="match status" value="1"/>
</dbReference>
<dbReference type="RefSeq" id="WP_012448452.1">
    <property type="nucleotide sequence ID" value="NC_010718.1"/>
</dbReference>
<dbReference type="AlphaFoldDB" id="B2A704"/>
<dbReference type="EMBL" id="CP001034">
    <property type="protein sequence ID" value="ACB85595.1"/>
    <property type="molecule type" value="Genomic_DNA"/>
</dbReference>
<dbReference type="GO" id="GO:0008270">
    <property type="term" value="F:zinc ion binding"/>
    <property type="evidence" value="ECO:0007669"/>
    <property type="project" value="TreeGrafter"/>
</dbReference>
<dbReference type="InterPro" id="IPR004013">
    <property type="entry name" value="PHP_dom"/>
</dbReference>
<dbReference type="GO" id="GO:0005829">
    <property type="term" value="C:cytosol"/>
    <property type="evidence" value="ECO:0007669"/>
    <property type="project" value="TreeGrafter"/>
</dbReference>
<proteinExistence type="predicted"/>
<dbReference type="PANTHER" id="PTHR36928:SF1">
    <property type="entry name" value="PHOSPHATASE YCDX-RELATED"/>
    <property type="match status" value="1"/>
</dbReference>
<dbReference type="InParanoid" id="B2A704"/>
<sequence>MKLEADLHIHTIASGHAYSTVKEIAEAASRKSLKLIALTDHGPAMPGGPHLYHFGNLRVLPGELQGVEMLHGVEANIIDHEGNLDVPERYLHQLDWIAAGFHPVCYPGGNLEENTKAMIRALENPFVDVVVHPGNPQFRINEEKIVKVARDLGKLLELNNSSLTISREGSEENCELISSLTAQFGGRVVINSDAHFAEDVGSTANALKMAMDAGVTEDQIVNSSVAKVKEFLAERGRE</sequence>
<evidence type="ECO:0000259" key="1">
    <source>
        <dbReference type="SMART" id="SM00481"/>
    </source>
</evidence>
<dbReference type="SUPFAM" id="SSF89550">
    <property type="entry name" value="PHP domain-like"/>
    <property type="match status" value="1"/>
</dbReference>
<organism evidence="2 3">
    <name type="scientific">Natranaerobius thermophilus (strain ATCC BAA-1301 / DSM 18059 / JW/NM-WN-LF)</name>
    <dbReference type="NCBI Taxonomy" id="457570"/>
    <lineage>
        <taxon>Bacteria</taxon>
        <taxon>Bacillati</taxon>
        <taxon>Bacillota</taxon>
        <taxon>Clostridia</taxon>
        <taxon>Natranaerobiales</taxon>
        <taxon>Natranaerobiaceae</taxon>
        <taxon>Natranaerobius</taxon>
    </lineage>
</organism>
<evidence type="ECO:0000313" key="2">
    <source>
        <dbReference type="EMBL" id="ACB85595.1"/>
    </source>
</evidence>
<dbReference type="CDD" id="cd07437">
    <property type="entry name" value="PHP_HisPPase_Ycdx_like"/>
    <property type="match status" value="1"/>
</dbReference>
<dbReference type="Pfam" id="PF02811">
    <property type="entry name" value="PHP"/>
    <property type="match status" value="1"/>
</dbReference>
<keyword evidence="3" id="KW-1185">Reference proteome</keyword>
<dbReference type="KEGG" id="nth:Nther_2028"/>
<dbReference type="Proteomes" id="UP000001683">
    <property type="component" value="Chromosome"/>
</dbReference>
<evidence type="ECO:0000313" key="3">
    <source>
        <dbReference type="Proteomes" id="UP000001683"/>
    </source>
</evidence>
<dbReference type="InterPro" id="IPR003141">
    <property type="entry name" value="Pol/His_phosphatase_N"/>
</dbReference>
<dbReference type="GO" id="GO:0042578">
    <property type="term" value="F:phosphoric ester hydrolase activity"/>
    <property type="evidence" value="ECO:0007669"/>
    <property type="project" value="TreeGrafter"/>
</dbReference>
<accession>B2A704</accession>
<dbReference type="InterPro" id="IPR050243">
    <property type="entry name" value="PHP_phosphatase"/>
</dbReference>
<reference evidence="2 3" key="2">
    <citation type="journal article" date="2011" name="J. Bacteriol.">
        <title>Complete genome sequence of the anaerobic, halophilic alkalithermophile Natranaerobius thermophilus JW/NM-WN-LF.</title>
        <authorList>
            <person name="Zhao B."/>
            <person name="Mesbah N.M."/>
            <person name="Dalin E."/>
            <person name="Goodwin L."/>
            <person name="Nolan M."/>
            <person name="Pitluck S."/>
            <person name="Chertkov O."/>
            <person name="Brettin T.S."/>
            <person name="Han J."/>
            <person name="Larimer F.W."/>
            <person name="Land M.L."/>
            <person name="Hauser L."/>
            <person name="Kyrpides N."/>
            <person name="Wiegel J."/>
        </authorList>
    </citation>
    <scope>NUCLEOTIDE SEQUENCE [LARGE SCALE GENOMIC DNA]</scope>
    <source>
        <strain evidence="3">ATCC BAA-1301 / DSM 18059 / JW/NM-WN-LF</strain>
    </source>
</reference>